<evidence type="ECO:0000313" key="1">
    <source>
        <dbReference type="EMBL" id="SVC82095.1"/>
    </source>
</evidence>
<protein>
    <submittedName>
        <fullName evidence="1">Uncharacterized protein</fullName>
    </submittedName>
</protein>
<sequence length="29" mass="3454">MKRFKYSVLLTFVLMLSCEGPYFEVPEEP</sequence>
<organism evidence="1">
    <name type="scientific">marine metagenome</name>
    <dbReference type="NCBI Taxonomy" id="408172"/>
    <lineage>
        <taxon>unclassified sequences</taxon>
        <taxon>metagenomes</taxon>
        <taxon>ecological metagenomes</taxon>
    </lineage>
</organism>
<reference evidence="1" key="1">
    <citation type="submission" date="2018-05" db="EMBL/GenBank/DDBJ databases">
        <authorList>
            <person name="Lanie J.A."/>
            <person name="Ng W.-L."/>
            <person name="Kazmierczak K.M."/>
            <person name="Andrzejewski T.M."/>
            <person name="Davidsen T.M."/>
            <person name="Wayne K.J."/>
            <person name="Tettelin H."/>
            <person name="Glass J.I."/>
            <person name="Rusch D."/>
            <person name="Podicherti R."/>
            <person name="Tsui H.-C.T."/>
            <person name="Winkler M.E."/>
        </authorList>
    </citation>
    <scope>NUCLEOTIDE SEQUENCE</scope>
</reference>
<gene>
    <name evidence="1" type="ORF">METZ01_LOCUS334949</name>
</gene>
<dbReference type="EMBL" id="UINC01112860">
    <property type="protein sequence ID" value="SVC82095.1"/>
    <property type="molecule type" value="Genomic_DNA"/>
</dbReference>
<dbReference type="AlphaFoldDB" id="A0A382QB24"/>
<name>A0A382QB24_9ZZZZ</name>
<proteinExistence type="predicted"/>
<dbReference type="PROSITE" id="PS51257">
    <property type="entry name" value="PROKAR_LIPOPROTEIN"/>
    <property type="match status" value="1"/>
</dbReference>
<accession>A0A382QB24</accession>
<feature type="non-terminal residue" evidence="1">
    <location>
        <position position="29"/>
    </location>
</feature>